<dbReference type="GO" id="GO:0032259">
    <property type="term" value="P:methylation"/>
    <property type="evidence" value="ECO:0007669"/>
    <property type="project" value="UniProtKB-KW"/>
</dbReference>
<name>A0ABW1K9C5_9ACTN</name>
<sequence>MEADPYAESGEYLDLLSQGAWQALRVPIGKALRHVVPAAGPIVDVGAGSGLGVVVAAEAVADADIVAVEPSPVLRAVLLARVAGAEDLRRRVTVQAADVASMRLPAGVGGVMAINMIGHLPPTRRAAFFADVRKRLAPGAPLIVNLQPPAEVTTVPQSEFVSVVVGDRSYTGSGAARPAGEDSVTWTMTYRVLTGQGAVEREVVVNYPWYVLSRQRLLDELAGAGFTTSVGEMDVVTAISPG</sequence>
<evidence type="ECO:0000259" key="1">
    <source>
        <dbReference type="Pfam" id="PF13649"/>
    </source>
</evidence>
<gene>
    <name evidence="2" type="ORF">ACFP2T_16190</name>
</gene>
<protein>
    <submittedName>
        <fullName evidence="2">Class I SAM-dependent methyltransferase</fullName>
        <ecNumber evidence="2">2.1.-.-</ecNumber>
    </submittedName>
</protein>
<dbReference type="Proteomes" id="UP001596203">
    <property type="component" value="Unassembled WGS sequence"/>
</dbReference>
<evidence type="ECO:0000313" key="2">
    <source>
        <dbReference type="EMBL" id="MFC6017742.1"/>
    </source>
</evidence>
<dbReference type="RefSeq" id="WP_377422236.1">
    <property type="nucleotide sequence ID" value="NZ_JBHSPR010000010.1"/>
</dbReference>
<dbReference type="InterPro" id="IPR029063">
    <property type="entry name" value="SAM-dependent_MTases_sf"/>
</dbReference>
<dbReference type="EC" id="2.1.-.-" evidence="2"/>
<proteinExistence type="predicted"/>
<comment type="caution">
    <text evidence="2">The sequence shown here is derived from an EMBL/GenBank/DDBJ whole genome shotgun (WGS) entry which is preliminary data.</text>
</comment>
<keyword evidence="2" id="KW-0808">Transferase</keyword>
<organism evidence="2 3">
    <name type="scientific">Plantactinospora solaniradicis</name>
    <dbReference type="NCBI Taxonomy" id="1723736"/>
    <lineage>
        <taxon>Bacteria</taxon>
        <taxon>Bacillati</taxon>
        <taxon>Actinomycetota</taxon>
        <taxon>Actinomycetes</taxon>
        <taxon>Micromonosporales</taxon>
        <taxon>Micromonosporaceae</taxon>
        <taxon>Plantactinospora</taxon>
    </lineage>
</organism>
<evidence type="ECO:0000313" key="3">
    <source>
        <dbReference type="Proteomes" id="UP001596203"/>
    </source>
</evidence>
<dbReference type="Pfam" id="PF13649">
    <property type="entry name" value="Methyltransf_25"/>
    <property type="match status" value="1"/>
</dbReference>
<feature type="domain" description="Methyltransferase" evidence="1">
    <location>
        <begin position="42"/>
        <end position="139"/>
    </location>
</feature>
<dbReference type="EMBL" id="JBHSPR010000010">
    <property type="protein sequence ID" value="MFC6017742.1"/>
    <property type="molecule type" value="Genomic_DNA"/>
</dbReference>
<accession>A0ABW1K9C5</accession>
<dbReference type="Gene3D" id="3.40.50.150">
    <property type="entry name" value="Vaccinia Virus protein VP39"/>
    <property type="match status" value="1"/>
</dbReference>
<dbReference type="InterPro" id="IPR041698">
    <property type="entry name" value="Methyltransf_25"/>
</dbReference>
<reference evidence="3" key="1">
    <citation type="journal article" date="2019" name="Int. J. Syst. Evol. Microbiol.">
        <title>The Global Catalogue of Microorganisms (GCM) 10K type strain sequencing project: providing services to taxonomists for standard genome sequencing and annotation.</title>
        <authorList>
            <consortium name="The Broad Institute Genomics Platform"/>
            <consortium name="The Broad Institute Genome Sequencing Center for Infectious Disease"/>
            <person name="Wu L."/>
            <person name="Ma J."/>
        </authorList>
    </citation>
    <scope>NUCLEOTIDE SEQUENCE [LARGE SCALE GENOMIC DNA]</scope>
    <source>
        <strain evidence="3">ZS-35-S2</strain>
    </source>
</reference>
<dbReference type="CDD" id="cd02440">
    <property type="entry name" value="AdoMet_MTases"/>
    <property type="match status" value="1"/>
</dbReference>
<dbReference type="GO" id="GO:0008168">
    <property type="term" value="F:methyltransferase activity"/>
    <property type="evidence" value="ECO:0007669"/>
    <property type="project" value="UniProtKB-KW"/>
</dbReference>
<keyword evidence="3" id="KW-1185">Reference proteome</keyword>
<dbReference type="SUPFAM" id="SSF53335">
    <property type="entry name" value="S-adenosyl-L-methionine-dependent methyltransferases"/>
    <property type="match status" value="1"/>
</dbReference>
<keyword evidence="2" id="KW-0489">Methyltransferase</keyword>